<evidence type="ECO:0000313" key="15">
    <source>
        <dbReference type="EMBL" id="TQN70657.1"/>
    </source>
</evidence>
<dbReference type="InterPro" id="IPR001842">
    <property type="entry name" value="Peptidase_M36"/>
</dbReference>
<name>A0A5Q4BW27_9PEZI</name>
<dbReference type="Pfam" id="PF02128">
    <property type="entry name" value="Peptidase_M36"/>
    <property type="match status" value="1"/>
</dbReference>
<dbReference type="GO" id="GO:0004222">
    <property type="term" value="F:metalloendopeptidase activity"/>
    <property type="evidence" value="ECO:0007669"/>
    <property type="project" value="InterPro"/>
</dbReference>
<dbReference type="InterPro" id="IPR027268">
    <property type="entry name" value="Peptidase_M4/M1_CTD_sf"/>
</dbReference>
<comment type="subcellular location">
    <subcellularLocation>
        <location evidence="1 13">Secreted</location>
    </subcellularLocation>
</comment>
<evidence type="ECO:0000256" key="12">
    <source>
        <dbReference type="PIRSR" id="PIRSR601842-2"/>
    </source>
</evidence>
<evidence type="ECO:0000256" key="11">
    <source>
        <dbReference type="PIRSR" id="PIRSR601842-1"/>
    </source>
</evidence>
<evidence type="ECO:0000256" key="4">
    <source>
        <dbReference type="ARBA" id="ARBA00022670"/>
    </source>
</evidence>
<comment type="similarity">
    <text evidence="2 13">Belongs to the peptidase M36 family.</text>
</comment>
<dbReference type="AlphaFoldDB" id="A0A5Q4BW27"/>
<keyword evidence="5 12" id="KW-0479">Metal-binding</keyword>
<gene>
    <name evidence="15" type="primary">Mep</name>
    <name evidence="15" type="ORF">CSHISOI_04767</name>
</gene>
<dbReference type="PRINTS" id="PR00999">
    <property type="entry name" value="FUNGALYSIN"/>
</dbReference>
<dbReference type="Gene3D" id="3.10.170.10">
    <property type="match status" value="1"/>
</dbReference>
<keyword evidence="16" id="KW-1185">Reference proteome</keyword>
<dbReference type="SUPFAM" id="SSF55486">
    <property type="entry name" value="Metalloproteases ('zincins'), catalytic domain"/>
    <property type="match status" value="1"/>
</dbReference>
<keyword evidence="8 12" id="KW-0862">Zinc</keyword>
<dbReference type="CDD" id="cd09596">
    <property type="entry name" value="M36"/>
    <property type="match status" value="1"/>
</dbReference>
<dbReference type="Gene3D" id="1.10.390.10">
    <property type="entry name" value="Neutral Protease Domain 2"/>
    <property type="match status" value="1"/>
</dbReference>
<keyword evidence="7 13" id="KW-0378">Hydrolase</keyword>
<reference evidence="15 16" key="1">
    <citation type="journal article" date="2019" name="Sci. Rep.">
        <title>Colletotrichum shisoi sp. nov., an anthracnose pathogen of Perilla frutescens in Japan: molecular phylogenetic, morphological and genomic evidence.</title>
        <authorList>
            <person name="Gan P."/>
            <person name="Tsushima A."/>
            <person name="Hiroyama R."/>
            <person name="Narusaka M."/>
            <person name="Takano Y."/>
            <person name="Narusaka Y."/>
            <person name="Kawaradani M."/>
            <person name="Damm U."/>
            <person name="Shirasu K."/>
        </authorList>
    </citation>
    <scope>NUCLEOTIDE SEQUENCE [LARGE SCALE GENOMIC DNA]</scope>
    <source>
        <strain evidence="15 16">PG-2018a</strain>
    </source>
</reference>
<organism evidence="15 16">
    <name type="scientific">Colletotrichum shisoi</name>
    <dbReference type="NCBI Taxonomy" id="2078593"/>
    <lineage>
        <taxon>Eukaryota</taxon>
        <taxon>Fungi</taxon>
        <taxon>Dikarya</taxon>
        <taxon>Ascomycota</taxon>
        <taxon>Pezizomycotina</taxon>
        <taxon>Sordariomycetes</taxon>
        <taxon>Hypocreomycetidae</taxon>
        <taxon>Glomerellales</taxon>
        <taxon>Glomerellaceae</taxon>
        <taxon>Colletotrichum</taxon>
        <taxon>Colletotrichum destructivum species complex</taxon>
    </lineage>
</organism>
<dbReference type="PANTHER" id="PTHR33478">
    <property type="entry name" value="EXTRACELLULAR METALLOPROTEINASE MEP"/>
    <property type="match status" value="1"/>
</dbReference>
<dbReference type="Proteomes" id="UP000326340">
    <property type="component" value="Unassembled WGS sequence"/>
</dbReference>
<keyword evidence="10 13" id="KW-0865">Zymogen</keyword>
<evidence type="ECO:0000256" key="3">
    <source>
        <dbReference type="ARBA" id="ARBA00022525"/>
    </source>
</evidence>
<feature type="binding site" evidence="12">
    <location>
        <position position="432"/>
    </location>
    <ligand>
        <name>Zn(2+)</name>
        <dbReference type="ChEBI" id="CHEBI:29105"/>
        <note>catalytic</note>
    </ligand>
</feature>
<dbReference type="GO" id="GO:0006508">
    <property type="term" value="P:proteolysis"/>
    <property type="evidence" value="ECO:0007669"/>
    <property type="project" value="UniProtKB-KW"/>
</dbReference>
<dbReference type="InterPro" id="IPR011096">
    <property type="entry name" value="FTP_domain"/>
</dbReference>
<evidence type="ECO:0000256" key="7">
    <source>
        <dbReference type="ARBA" id="ARBA00022801"/>
    </source>
</evidence>
<keyword evidence="4 13" id="KW-0645">Protease</keyword>
<feature type="signal peptide" evidence="13">
    <location>
        <begin position="1"/>
        <end position="22"/>
    </location>
</feature>
<evidence type="ECO:0000256" key="1">
    <source>
        <dbReference type="ARBA" id="ARBA00004613"/>
    </source>
</evidence>
<evidence type="ECO:0000256" key="5">
    <source>
        <dbReference type="ARBA" id="ARBA00022723"/>
    </source>
</evidence>
<accession>A0A5Q4BW27</accession>
<dbReference type="PANTHER" id="PTHR33478:SF1">
    <property type="entry name" value="EXTRACELLULAR METALLOPROTEINASE MEP"/>
    <property type="match status" value="1"/>
</dbReference>
<evidence type="ECO:0000256" key="10">
    <source>
        <dbReference type="ARBA" id="ARBA00023145"/>
    </source>
</evidence>
<evidence type="ECO:0000313" key="16">
    <source>
        <dbReference type="Proteomes" id="UP000326340"/>
    </source>
</evidence>
<dbReference type="GO" id="GO:0008270">
    <property type="term" value="F:zinc ion binding"/>
    <property type="evidence" value="ECO:0007669"/>
    <property type="project" value="InterPro"/>
</dbReference>
<comment type="cofactor">
    <cofactor evidence="12">
        <name>Zn(2+)</name>
        <dbReference type="ChEBI" id="CHEBI:29105"/>
    </cofactor>
    <text evidence="12">Binds 1 zinc ion per subunit.</text>
</comment>
<dbReference type="EC" id="3.4.24.-" evidence="13"/>
<evidence type="ECO:0000256" key="9">
    <source>
        <dbReference type="ARBA" id="ARBA00023049"/>
    </source>
</evidence>
<feature type="chain" id="PRO_5025086916" description="Extracellular metalloproteinase" evidence="13">
    <location>
        <begin position="23"/>
        <end position="638"/>
    </location>
</feature>
<dbReference type="Pfam" id="PF07504">
    <property type="entry name" value="FTP"/>
    <property type="match status" value="1"/>
</dbReference>
<keyword evidence="3 13" id="KW-0964">Secreted</keyword>
<sequence>MYRSMKSLALLGLLGPTSQVFAHPAATGHNIDRRGIDIEAFRLPQLGSYTNATETEASPPIALLKRESYVDTATELVQKLVPNAEFRVVGDHYVGTNGIGHVNFKQTAHGLDIDNADFNVNIGKDGKVFSHGNNFFKGDVPEASPLRKRDFKDPVSALNGAKEVLQLPVEAGSASAEPKEGTEVYAIKGTSGAVSDPEARLVYFVKADGSLSLSWRVETDIGENWLLTYVDAETGADVHGVVDYVSDLADYRVYPWGVNDPTEGERVLVSDPWDMSASPLTWHSDGAGNYTTTRGNNGIAQSNPGGGTAYLDNYRPSSAGRSFDYAYTTSLSTPSSYIDASIAQLYYTANHYHDLLYTLGFTEAAGNFQINNDGKGGAANDFVVLFAQDGSGTNNANFLTPPDGTNGRMRMYLWTQSTPRRDCSFEAGVVIHEYTHGLSTRLTGGPANSNCLSALESGGMGEGWGDFFATAIRLKPTDTRATDYAMGAWVYNNPAGIRTVLYSTSLTTTPNTYSTINGATAVHRIGETWATILYEVLWNLIDKHGKNDAPRPDLDANGVPTDGKYLTLKLVIDGMALQPCSPNFIQARDAILDADTALTGGDNLCELWTAFAKRGLGSDAVYSSTNRRDGFTIPTGVC</sequence>
<feature type="active site" evidence="11">
    <location>
        <position position="433"/>
    </location>
</feature>
<feature type="binding site" evidence="12">
    <location>
        <position position="436"/>
    </location>
    <ligand>
        <name>Zn(2+)</name>
        <dbReference type="ChEBI" id="CHEBI:29105"/>
        <note>catalytic</note>
    </ligand>
</feature>
<evidence type="ECO:0000256" key="8">
    <source>
        <dbReference type="ARBA" id="ARBA00022833"/>
    </source>
</evidence>
<evidence type="ECO:0000256" key="6">
    <source>
        <dbReference type="ARBA" id="ARBA00022729"/>
    </source>
</evidence>
<proteinExistence type="inferred from homology"/>
<evidence type="ECO:0000256" key="2">
    <source>
        <dbReference type="ARBA" id="ARBA00006006"/>
    </source>
</evidence>
<comment type="caution">
    <text evidence="15">The sequence shown here is derived from an EMBL/GenBank/DDBJ whole genome shotgun (WGS) entry which is preliminary data.</text>
</comment>
<dbReference type="InterPro" id="IPR050371">
    <property type="entry name" value="Fungal_virulence_M36"/>
</dbReference>
<evidence type="ECO:0000259" key="14">
    <source>
        <dbReference type="Pfam" id="PF07504"/>
    </source>
</evidence>
<dbReference type="GO" id="GO:0005576">
    <property type="term" value="C:extracellular region"/>
    <property type="evidence" value="ECO:0007669"/>
    <property type="project" value="UniProtKB-SubCell"/>
</dbReference>
<evidence type="ECO:0000256" key="13">
    <source>
        <dbReference type="RuleBase" id="RU364017"/>
    </source>
</evidence>
<keyword evidence="9 13" id="KW-0482">Metalloprotease</keyword>
<dbReference type="OrthoDB" id="3227768at2759"/>
<dbReference type="EMBL" id="PUHP01000359">
    <property type="protein sequence ID" value="TQN70657.1"/>
    <property type="molecule type" value="Genomic_DNA"/>
</dbReference>
<keyword evidence="6 13" id="KW-0732">Signal</keyword>
<protein>
    <recommendedName>
        <fullName evidence="13">Extracellular metalloproteinase</fullName>
        <ecNumber evidence="13">3.4.24.-</ecNumber>
    </recommendedName>
    <alternativeName>
        <fullName evidence="13">Fungalysin</fullName>
    </alternativeName>
</protein>
<feature type="domain" description="FTP" evidence="14">
    <location>
        <begin position="84"/>
        <end position="135"/>
    </location>
</feature>
<feature type="binding site" evidence="12">
    <location>
        <position position="462"/>
    </location>
    <ligand>
        <name>Zn(2+)</name>
        <dbReference type="ChEBI" id="CHEBI:29105"/>
        <note>catalytic</note>
    </ligand>
</feature>